<gene>
    <name evidence="3" type="ORF">BB347_01865</name>
    <name evidence="4" type="ORF">SAMN05421809_0681</name>
</gene>
<evidence type="ECO:0000313" key="5">
    <source>
        <dbReference type="Proteomes" id="UP000185687"/>
    </source>
</evidence>
<dbReference type="AlphaFoldDB" id="A0A1N6Z565"/>
<protein>
    <submittedName>
        <fullName evidence="4">CheW-like domain-containing protein</fullName>
    </submittedName>
    <submittedName>
        <fullName evidence="3">Chemotaxis protein CheW</fullName>
    </submittedName>
</protein>
<feature type="region of interest" description="Disordered" evidence="1">
    <location>
        <begin position="1"/>
        <end position="35"/>
    </location>
</feature>
<dbReference type="Proteomes" id="UP000185687">
    <property type="component" value="Unassembled WGS sequence"/>
</dbReference>
<feature type="domain" description="CheW-like" evidence="2">
    <location>
        <begin position="35"/>
        <end position="175"/>
    </location>
</feature>
<evidence type="ECO:0000313" key="6">
    <source>
        <dbReference type="Proteomes" id="UP000187321"/>
    </source>
</evidence>
<dbReference type="PANTHER" id="PTHR22617:SF23">
    <property type="entry name" value="CHEMOTAXIS PROTEIN CHEW"/>
    <property type="match status" value="1"/>
</dbReference>
<dbReference type="SMART" id="SM00260">
    <property type="entry name" value="CheW"/>
    <property type="match status" value="1"/>
</dbReference>
<dbReference type="KEGG" id="hda:BB347_01865"/>
<reference evidence="4 5" key="2">
    <citation type="submission" date="2017-01" db="EMBL/GenBank/DDBJ databases">
        <authorList>
            <person name="Mah S.A."/>
            <person name="Swanson W.J."/>
            <person name="Moy G.W."/>
            <person name="Vacquier V.D."/>
        </authorList>
    </citation>
    <scope>NUCLEOTIDE SEQUENCE [LARGE SCALE GENOMIC DNA]</scope>
    <source>
        <strain evidence="4 5">CGMCC 1.8909</strain>
    </source>
</reference>
<sequence>MTPDLSERLLGIDIDDASDGGRNGKGASPDDQEEREQFLFVGLGEHRFALPIDAVQTLADVPEEVTRVPRSPEPIEGLMDLRGEITAVVDPHVHFPDIEPDERNGRERLLVLDRPTDQQSAAIRVDDVIGVDSIGVSKVHDKSTVEDRPFSGDSLAHPLVDALIEQERSPSTQSIRASRPTGTDSANPLDLADDSGDTSLSTMQSRIDGDTRESDGESFELESTERSNESTQSSVAADAETPREVVLEATPLLNIERLLLASGTQT</sequence>
<dbReference type="Pfam" id="PF01584">
    <property type="entry name" value="CheW"/>
    <property type="match status" value="1"/>
</dbReference>
<dbReference type="Gene3D" id="2.40.50.180">
    <property type="entry name" value="CheA-289, Domain 4"/>
    <property type="match status" value="1"/>
</dbReference>
<dbReference type="GeneID" id="30954650"/>
<dbReference type="EMBL" id="FTNP01000001">
    <property type="protein sequence ID" value="SIR21891.1"/>
    <property type="molecule type" value="Genomic_DNA"/>
</dbReference>
<dbReference type="RefSeq" id="WP_076578944.1">
    <property type="nucleotide sequence ID" value="NZ_CP019327.1"/>
</dbReference>
<dbReference type="SUPFAM" id="SSF50341">
    <property type="entry name" value="CheW-like"/>
    <property type="match status" value="1"/>
</dbReference>
<dbReference type="STRING" id="588898.BB347_01865"/>
<name>A0A1N6Z565_9EURY</name>
<evidence type="ECO:0000313" key="3">
    <source>
        <dbReference type="EMBL" id="APX95459.1"/>
    </source>
</evidence>
<evidence type="ECO:0000259" key="2">
    <source>
        <dbReference type="PROSITE" id="PS50851"/>
    </source>
</evidence>
<dbReference type="Gene3D" id="2.30.30.40">
    <property type="entry name" value="SH3 Domains"/>
    <property type="match status" value="1"/>
</dbReference>
<dbReference type="InterPro" id="IPR002545">
    <property type="entry name" value="CheW-lke_dom"/>
</dbReference>
<accession>A0A1N6Z565</accession>
<dbReference type="GO" id="GO:0007165">
    <property type="term" value="P:signal transduction"/>
    <property type="evidence" value="ECO:0007669"/>
    <property type="project" value="InterPro"/>
</dbReference>
<dbReference type="InterPro" id="IPR039315">
    <property type="entry name" value="CheW"/>
</dbReference>
<dbReference type="PROSITE" id="PS50851">
    <property type="entry name" value="CHEW"/>
    <property type="match status" value="1"/>
</dbReference>
<reference evidence="3 6" key="1">
    <citation type="submission" date="2017-01" db="EMBL/GenBank/DDBJ databases">
        <title>Complete genome sequence of Haloterrigena daqingensis type strain (JX313T).</title>
        <authorList>
            <person name="Shuang W."/>
        </authorList>
    </citation>
    <scope>NUCLEOTIDE SEQUENCE [LARGE SCALE GENOMIC DNA]</scope>
    <source>
        <strain evidence="3 6">JX313</strain>
    </source>
</reference>
<dbReference type="GO" id="GO:0006935">
    <property type="term" value="P:chemotaxis"/>
    <property type="evidence" value="ECO:0007669"/>
    <property type="project" value="InterPro"/>
</dbReference>
<keyword evidence="5" id="KW-1185">Reference proteome</keyword>
<evidence type="ECO:0000256" key="1">
    <source>
        <dbReference type="SAM" id="MobiDB-lite"/>
    </source>
</evidence>
<dbReference type="GO" id="GO:0005829">
    <property type="term" value="C:cytosol"/>
    <property type="evidence" value="ECO:0007669"/>
    <property type="project" value="TreeGrafter"/>
</dbReference>
<organism evidence="4 5">
    <name type="scientific">Natronorubrum daqingense</name>
    <dbReference type="NCBI Taxonomy" id="588898"/>
    <lineage>
        <taxon>Archaea</taxon>
        <taxon>Methanobacteriati</taxon>
        <taxon>Methanobacteriota</taxon>
        <taxon>Stenosarchaea group</taxon>
        <taxon>Halobacteria</taxon>
        <taxon>Halobacteriales</taxon>
        <taxon>Natrialbaceae</taxon>
        <taxon>Natronorubrum</taxon>
    </lineage>
</organism>
<dbReference type="InterPro" id="IPR036061">
    <property type="entry name" value="CheW-like_dom_sf"/>
</dbReference>
<proteinExistence type="predicted"/>
<feature type="region of interest" description="Disordered" evidence="1">
    <location>
        <begin position="165"/>
        <end position="242"/>
    </location>
</feature>
<dbReference type="EMBL" id="CP019327">
    <property type="protein sequence ID" value="APX95459.1"/>
    <property type="molecule type" value="Genomic_DNA"/>
</dbReference>
<dbReference type="PANTHER" id="PTHR22617">
    <property type="entry name" value="CHEMOTAXIS SENSOR HISTIDINE KINASE-RELATED"/>
    <property type="match status" value="1"/>
</dbReference>
<dbReference type="Proteomes" id="UP000187321">
    <property type="component" value="Chromosome"/>
</dbReference>
<evidence type="ECO:0000313" key="4">
    <source>
        <dbReference type="EMBL" id="SIR21891.1"/>
    </source>
</evidence>
<dbReference type="OrthoDB" id="115049at2157"/>
<feature type="compositionally biased region" description="Polar residues" evidence="1">
    <location>
        <begin position="169"/>
        <end position="186"/>
    </location>
</feature>